<reference evidence="7" key="1">
    <citation type="journal article" date="2019" name="Int. J. Syst. Evol. Microbiol.">
        <title>The Global Catalogue of Microorganisms (GCM) 10K type strain sequencing project: providing services to taxonomists for standard genome sequencing and annotation.</title>
        <authorList>
            <consortium name="The Broad Institute Genomics Platform"/>
            <consortium name="The Broad Institute Genome Sequencing Center for Infectious Disease"/>
            <person name="Wu L."/>
            <person name="Ma J."/>
        </authorList>
    </citation>
    <scope>NUCLEOTIDE SEQUENCE [LARGE SCALE GENOMIC DNA]</scope>
    <source>
        <strain evidence="7">ICMP 19430</strain>
    </source>
</reference>
<protein>
    <submittedName>
        <fullName evidence="6">NlpC/P60 family protein</fullName>
    </submittedName>
</protein>
<evidence type="ECO:0000259" key="5">
    <source>
        <dbReference type="PROSITE" id="PS51935"/>
    </source>
</evidence>
<comment type="caution">
    <text evidence="6">The sequence shown here is derived from an EMBL/GenBank/DDBJ whole genome shotgun (WGS) entry which is preliminary data.</text>
</comment>
<dbReference type="InterPro" id="IPR038765">
    <property type="entry name" value="Papain-like_cys_pep_sf"/>
</dbReference>
<evidence type="ECO:0000313" key="6">
    <source>
        <dbReference type="EMBL" id="MFC7447014.1"/>
    </source>
</evidence>
<dbReference type="RefSeq" id="WP_378401752.1">
    <property type="nucleotide sequence ID" value="NZ_JBHTCS010000007.1"/>
</dbReference>
<organism evidence="6 7">
    <name type="scientific">Rhodococcus daqingensis</name>
    <dbReference type="NCBI Taxonomy" id="2479363"/>
    <lineage>
        <taxon>Bacteria</taxon>
        <taxon>Bacillati</taxon>
        <taxon>Actinomycetota</taxon>
        <taxon>Actinomycetes</taxon>
        <taxon>Mycobacteriales</taxon>
        <taxon>Nocardiaceae</taxon>
        <taxon>Rhodococcus</taxon>
    </lineage>
</organism>
<dbReference type="PROSITE" id="PS51935">
    <property type="entry name" value="NLPC_P60"/>
    <property type="match status" value="1"/>
</dbReference>
<keyword evidence="3" id="KW-0378">Hydrolase</keyword>
<gene>
    <name evidence="6" type="ORF">ACFQS9_03820</name>
</gene>
<dbReference type="EMBL" id="JBHTCS010000007">
    <property type="protein sequence ID" value="MFC7447014.1"/>
    <property type="molecule type" value="Genomic_DNA"/>
</dbReference>
<dbReference type="InterPro" id="IPR051794">
    <property type="entry name" value="PG_Endopeptidase_C40"/>
</dbReference>
<dbReference type="Pfam" id="PF00877">
    <property type="entry name" value="NLPC_P60"/>
    <property type="match status" value="1"/>
</dbReference>
<dbReference type="SUPFAM" id="SSF54001">
    <property type="entry name" value="Cysteine proteinases"/>
    <property type="match status" value="1"/>
</dbReference>
<keyword evidence="7" id="KW-1185">Reference proteome</keyword>
<feature type="domain" description="NlpC/P60" evidence="5">
    <location>
        <begin position="85"/>
        <end position="198"/>
    </location>
</feature>
<evidence type="ECO:0000313" key="7">
    <source>
        <dbReference type="Proteomes" id="UP001596484"/>
    </source>
</evidence>
<dbReference type="PANTHER" id="PTHR47359:SF3">
    <property type="entry name" value="NLP_P60 DOMAIN-CONTAINING PROTEIN-RELATED"/>
    <property type="match status" value="1"/>
</dbReference>
<dbReference type="Proteomes" id="UP001596484">
    <property type="component" value="Unassembled WGS sequence"/>
</dbReference>
<accession>A0ABW2RU43</accession>
<evidence type="ECO:0000256" key="2">
    <source>
        <dbReference type="ARBA" id="ARBA00022670"/>
    </source>
</evidence>
<name>A0ABW2RU43_9NOCA</name>
<dbReference type="Gene3D" id="3.90.1720.10">
    <property type="entry name" value="endopeptidase domain like (from Nostoc punctiforme)"/>
    <property type="match status" value="1"/>
</dbReference>
<proteinExistence type="inferred from homology"/>
<sequence>MNGRNGVTLLVASSTTQRSVRRIAVASALTFGAIAVSAGPALAEPVTISGIGTFDIPGVPAQTIQVPGLPALPGAPAAPAPAPLVSAGDKAVQAAASKIGSPYVYGASGPDSFDCSGLVQWAFKQAGINLPRTSYDQAAAGTPVSTSALKPGDVVSFYGGSHSGIYAGNGEVIHAATSGTPVKRAPIASMPMDGARRY</sequence>
<keyword evidence="2" id="KW-0645">Protease</keyword>
<dbReference type="PANTHER" id="PTHR47359">
    <property type="entry name" value="PEPTIDOGLYCAN DL-ENDOPEPTIDASE CWLO"/>
    <property type="match status" value="1"/>
</dbReference>
<evidence type="ECO:0000256" key="4">
    <source>
        <dbReference type="ARBA" id="ARBA00022807"/>
    </source>
</evidence>
<evidence type="ECO:0000256" key="1">
    <source>
        <dbReference type="ARBA" id="ARBA00007074"/>
    </source>
</evidence>
<comment type="similarity">
    <text evidence="1">Belongs to the peptidase C40 family.</text>
</comment>
<keyword evidence="4" id="KW-0788">Thiol protease</keyword>
<evidence type="ECO:0000256" key="3">
    <source>
        <dbReference type="ARBA" id="ARBA00022801"/>
    </source>
</evidence>
<dbReference type="InterPro" id="IPR000064">
    <property type="entry name" value="NLP_P60_dom"/>
</dbReference>